<proteinExistence type="predicted"/>
<comment type="caution">
    <text evidence="2">The sequence shown here is derived from an EMBL/GenBank/DDBJ whole genome shotgun (WGS) entry which is preliminary data.</text>
</comment>
<feature type="compositionally biased region" description="Basic and acidic residues" evidence="1">
    <location>
        <begin position="108"/>
        <end position="119"/>
    </location>
</feature>
<name>A0A9J5WJV3_SOLCO</name>
<gene>
    <name evidence="2" type="ORF">H5410_055827</name>
</gene>
<evidence type="ECO:0000313" key="2">
    <source>
        <dbReference type="EMBL" id="KAG5575693.1"/>
    </source>
</evidence>
<reference evidence="2 3" key="1">
    <citation type="submission" date="2020-09" db="EMBL/GenBank/DDBJ databases">
        <title>De no assembly of potato wild relative species, Solanum commersonii.</title>
        <authorList>
            <person name="Cho K."/>
        </authorList>
    </citation>
    <scope>NUCLEOTIDE SEQUENCE [LARGE SCALE GENOMIC DNA]</scope>
    <source>
        <strain evidence="2">LZ3.2</strain>
        <tissue evidence="2">Leaf</tissue>
    </source>
</reference>
<keyword evidence="3" id="KW-1185">Reference proteome</keyword>
<organism evidence="2 3">
    <name type="scientific">Solanum commersonii</name>
    <name type="common">Commerson's wild potato</name>
    <name type="synonym">Commerson's nightshade</name>
    <dbReference type="NCBI Taxonomy" id="4109"/>
    <lineage>
        <taxon>Eukaryota</taxon>
        <taxon>Viridiplantae</taxon>
        <taxon>Streptophyta</taxon>
        <taxon>Embryophyta</taxon>
        <taxon>Tracheophyta</taxon>
        <taxon>Spermatophyta</taxon>
        <taxon>Magnoliopsida</taxon>
        <taxon>eudicotyledons</taxon>
        <taxon>Gunneridae</taxon>
        <taxon>Pentapetalae</taxon>
        <taxon>asterids</taxon>
        <taxon>lamiids</taxon>
        <taxon>Solanales</taxon>
        <taxon>Solanaceae</taxon>
        <taxon>Solanoideae</taxon>
        <taxon>Solaneae</taxon>
        <taxon>Solanum</taxon>
    </lineage>
</organism>
<protein>
    <submittedName>
        <fullName evidence="2">Uncharacterized protein</fullName>
    </submittedName>
</protein>
<accession>A0A9J5WJV3</accession>
<evidence type="ECO:0000256" key="1">
    <source>
        <dbReference type="SAM" id="MobiDB-lite"/>
    </source>
</evidence>
<evidence type="ECO:0000313" key="3">
    <source>
        <dbReference type="Proteomes" id="UP000824120"/>
    </source>
</evidence>
<dbReference type="Proteomes" id="UP000824120">
    <property type="component" value="Chromosome 11"/>
</dbReference>
<dbReference type="EMBL" id="JACXVP010000011">
    <property type="protein sequence ID" value="KAG5575693.1"/>
    <property type="molecule type" value="Genomic_DNA"/>
</dbReference>
<feature type="region of interest" description="Disordered" evidence="1">
    <location>
        <begin position="108"/>
        <end position="127"/>
    </location>
</feature>
<dbReference type="AlphaFoldDB" id="A0A9J5WJV3"/>
<sequence length="234" mass="27343">MIDLSSFTIAKGTQSWKQRGRMTIPSVLTAFSTVLNNPLLLSSSKFSFEKLVEDTMSTGYSCIDRRRVTRQNSLISLSSKPVCEQTFTISICKMTLTDNKFRQKHDHEATLTENEERPIRLKSSQAEPKQEHSKSYFNFENWWLNTEGFVFTGRLDYILACKHKALKGRLKKWSKNEQGNLKIQRGRIDQKPVVLMDYEELHIHEEIAWRQRSGTLWMKEGQKYQVLPSHYQCS</sequence>